<evidence type="ECO:0000313" key="3">
    <source>
        <dbReference type="Proteomes" id="UP000235701"/>
    </source>
</evidence>
<dbReference type="EMBL" id="PNHQ01000008">
    <property type="protein sequence ID" value="PMC79907.1"/>
    <property type="molecule type" value="Genomic_DNA"/>
</dbReference>
<gene>
    <name evidence="2" type="ORF">CJ191_04660</name>
</gene>
<reference evidence="2 3" key="1">
    <citation type="submission" date="2017-09" db="EMBL/GenBank/DDBJ databases">
        <title>Bacterial strain isolated from the female urinary microbiota.</title>
        <authorList>
            <person name="Thomas-White K."/>
            <person name="Kumar N."/>
            <person name="Forster S."/>
            <person name="Putonti C."/>
            <person name="Lawley T."/>
            <person name="Wolfe A.J."/>
        </authorList>
    </citation>
    <scope>NUCLEOTIDE SEQUENCE [LARGE SCALE GENOMIC DNA]</scope>
    <source>
        <strain evidence="2 3">UMB0240</strain>
    </source>
</reference>
<dbReference type="GO" id="GO:0005886">
    <property type="term" value="C:plasma membrane"/>
    <property type="evidence" value="ECO:0007669"/>
    <property type="project" value="TreeGrafter"/>
</dbReference>
<keyword evidence="1" id="KW-0472">Membrane</keyword>
<dbReference type="OrthoDB" id="86125at2"/>
<dbReference type="Pfam" id="PF02447">
    <property type="entry name" value="GntP_permease"/>
    <property type="match status" value="1"/>
</dbReference>
<feature type="transmembrane region" description="Helical" evidence="1">
    <location>
        <begin position="185"/>
        <end position="206"/>
    </location>
</feature>
<organism evidence="2 3">
    <name type="scientific">Aerococcus viridans</name>
    <dbReference type="NCBI Taxonomy" id="1377"/>
    <lineage>
        <taxon>Bacteria</taxon>
        <taxon>Bacillati</taxon>
        <taxon>Bacillota</taxon>
        <taxon>Bacilli</taxon>
        <taxon>Lactobacillales</taxon>
        <taxon>Aerococcaceae</taxon>
        <taxon>Aerococcus</taxon>
    </lineage>
</organism>
<evidence type="ECO:0000313" key="2">
    <source>
        <dbReference type="EMBL" id="PMC79907.1"/>
    </source>
</evidence>
<evidence type="ECO:0000256" key="1">
    <source>
        <dbReference type="SAM" id="Phobius"/>
    </source>
</evidence>
<feature type="transmembrane region" description="Helical" evidence="1">
    <location>
        <begin position="106"/>
        <end position="132"/>
    </location>
</feature>
<dbReference type="RefSeq" id="WP_070468469.1">
    <property type="nucleotide sequence ID" value="NZ_PNHQ01000008.1"/>
</dbReference>
<accession>A0A2N6UEC2</accession>
<dbReference type="PANTHER" id="PTHR30354:SF7">
    <property type="entry name" value="BLL7963 PROTEIN"/>
    <property type="match status" value="1"/>
</dbReference>
<feature type="transmembrane region" description="Helical" evidence="1">
    <location>
        <begin position="387"/>
        <end position="407"/>
    </location>
</feature>
<feature type="transmembrane region" description="Helical" evidence="1">
    <location>
        <begin position="28"/>
        <end position="51"/>
    </location>
</feature>
<proteinExistence type="predicted"/>
<keyword evidence="1" id="KW-1133">Transmembrane helix</keyword>
<feature type="transmembrane region" description="Helical" evidence="1">
    <location>
        <begin position="303"/>
        <end position="322"/>
    </location>
</feature>
<keyword evidence="1" id="KW-0812">Transmembrane</keyword>
<feature type="transmembrane region" description="Helical" evidence="1">
    <location>
        <begin position="271"/>
        <end position="291"/>
    </location>
</feature>
<feature type="transmembrane region" description="Helical" evidence="1">
    <location>
        <begin position="419"/>
        <end position="444"/>
    </location>
</feature>
<dbReference type="GO" id="GO:0015128">
    <property type="term" value="F:gluconate transmembrane transporter activity"/>
    <property type="evidence" value="ECO:0007669"/>
    <property type="project" value="InterPro"/>
</dbReference>
<keyword evidence="3" id="KW-1185">Reference proteome</keyword>
<comment type="caution">
    <text evidence="2">The sequence shown here is derived from an EMBL/GenBank/DDBJ whole genome shotgun (WGS) entry which is preliminary data.</text>
</comment>
<feature type="transmembrane region" description="Helical" evidence="1">
    <location>
        <begin position="144"/>
        <end position="165"/>
    </location>
</feature>
<sequence>MYILGLIGLLLAIIAVITLSFRGLKMIIAAPLSALIIILANQMNIFGALVGPENSYMSGLANFLIKNFGIFLLGAILGQYMDRSGATKSIAASLLKRVGTENPFKVLMALTLIGAILTYGGISLFVVFFTLIPLARPIFKELDINWSLVSLPLFFGAGTFTMSMLPGTPSIQNAVPTTVLGTNLMAAPLLGIIGFATMFIFGTWYMHFVLNRSIQRNENFYSYLENDESKIQAAKEEEMTDHKKLPGFTLSIMPLVILIAVIFIFSKVENIILIALALTICLCAVLFNGYIDDHTGVLNDGATGAVGSAFGAASAVAFGAVLTTAPAFESVKNFLLRMPGPALVSLGVITALLSPVMGATGAISTVITQLGETYVSMGIPAEVVHRVAVIAGGALTFIPQSGAVITFNAVSGLNFKHGFIHACILSNVGFIISLITVILAAQLLY</sequence>
<feature type="transmembrane region" description="Helical" evidence="1">
    <location>
        <begin position="245"/>
        <end position="265"/>
    </location>
</feature>
<dbReference type="PANTHER" id="PTHR30354">
    <property type="entry name" value="GNT FAMILY GLUCONATE TRANSPORTER"/>
    <property type="match status" value="1"/>
</dbReference>
<dbReference type="Proteomes" id="UP000235701">
    <property type="component" value="Unassembled WGS sequence"/>
</dbReference>
<dbReference type="AlphaFoldDB" id="A0A2N6UEC2"/>
<dbReference type="InterPro" id="IPR003474">
    <property type="entry name" value="Glcn_transporter"/>
</dbReference>
<name>A0A2N6UEC2_9LACT</name>
<protein>
    <submittedName>
        <fullName evidence="2">GntP family permease</fullName>
    </submittedName>
</protein>
<feature type="transmembrane region" description="Helical" evidence="1">
    <location>
        <begin position="342"/>
        <end position="367"/>
    </location>
</feature>
<feature type="transmembrane region" description="Helical" evidence="1">
    <location>
        <begin position="63"/>
        <end position="81"/>
    </location>
</feature>